<dbReference type="InterPro" id="IPR036390">
    <property type="entry name" value="WH_DNA-bd_sf"/>
</dbReference>
<dbReference type="HAMAP" id="MF_01131">
    <property type="entry name" value="Rex"/>
    <property type="match status" value="1"/>
</dbReference>
<dbReference type="GO" id="GO:0003677">
    <property type="term" value="F:DNA binding"/>
    <property type="evidence" value="ECO:0007669"/>
    <property type="project" value="UniProtKB-UniRule"/>
</dbReference>
<dbReference type="GO" id="GO:0045892">
    <property type="term" value="P:negative regulation of DNA-templated transcription"/>
    <property type="evidence" value="ECO:0007669"/>
    <property type="project" value="InterPro"/>
</dbReference>
<dbReference type="GO" id="GO:0051775">
    <property type="term" value="P:response to redox state"/>
    <property type="evidence" value="ECO:0007669"/>
    <property type="project" value="InterPro"/>
</dbReference>
<dbReference type="Gene3D" id="3.40.50.720">
    <property type="entry name" value="NAD(P)-binding Rossmann-like Domain"/>
    <property type="match status" value="1"/>
</dbReference>
<evidence type="ECO:0000313" key="9">
    <source>
        <dbReference type="EMBL" id="GEM90916.1"/>
    </source>
</evidence>
<protein>
    <recommendedName>
        <fullName evidence="7">Redox-sensing transcriptional repressor Rex</fullName>
    </recommendedName>
</protein>
<dbReference type="InterPro" id="IPR009718">
    <property type="entry name" value="Rex_DNA-bd_C_dom"/>
</dbReference>
<keyword evidence="1 7" id="KW-0963">Cytoplasm</keyword>
<dbReference type="RefSeq" id="WP_147149103.1">
    <property type="nucleotide sequence ID" value="NZ_BJXN01000029.1"/>
</dbReference>
<comment type="function">
    <text evidence="7">Modulates transcription in response to changes in cellular NADH/NAD(+) redox state.</text>
</comment>
<comment type="caution">
    <text evidence="9">The sequence shown here is derived from an EMBL/GenBank/DDBJ whole genome shotgun (WGS) entry which is preliminary data.</text>
</comment>
<keyword evidence="4 7" id="KW-0520">NAD</keyword>
<dbReference type="NCBIfam" id="NF003995">
    <property type="entry name" value="PRK05472.2-4"/>
    <property type="match status" value="1"/>
</dbReference>
<dbReference type="SUPFAM" id="SSF46785">
    <property type="entry name" value="Winged helix' DNA-binding domain"/>
    <property type="match status" value="1"/>
</dbReference>
<dbReference type="EMBL" id="BJXN01000029">
    <property type="protein sequence ID" value="GEM90916.1"/>
    <property type="molecule type" value="Genomic_DNA"/>
</dbReference>
<dbReference type="InterPro" id="IPR022876">
    <property type="entry name" value="Tscrpt_rep_Rex"/>
</dbReference>
<feature type="DNA-binding region" description="H-T-H motif" evidence="7">
    <location>
        <begin position="14"/>
        <end position="53"/>
    </location>
</feature>
<dbReference type="GO" id="GO:0005737">
    <property type="term" value="C:cytoplasm"/>
    <property type="evidence" value="ECO:0007669"/>
    <property type="project" value="UniProtKB-SubCell"/>
</dbReference>
<dbReference type="NCBIfam" id="NF003993">
    <property type="entry name" value="PRK05472.2-2"/>
    <property type="match status" value="1"/>
</dbReference>
<dbReference type="Proteomes" id="UP000321827">
    <property type="component" value="Unassembled WGS sequence"/>
</dbReference>
<comment type="subunit">
    <text evidence="7">Homodimer.</text>
</comment>
<evidence type="ECO:0000256" key="6">
    <source>
        <dbReference type="ARBA" id="ARBA00023163"/>
    </source>
</evidence>
<keyword evidence="3 7" id="KW-0805">Transcription regulation</keyword>
<organism evidence="9 10">
    <name type="scientific">Oceanithermus desulfurans NBRC 100063</name>
    <dbReference type="NCBI Taxonomy" id="1227550"/>
    <lineage>
        <taxon>Bacteria</taxon>
        <taxon>Thermotogati</taxon>
        <taxon>Deinococcota</taxon>
        <taxon>Deinococci</taxon>
        <taxon>Thermales</taxon>
        <taxon>Thermaceae</taxon>
        <taxon>Oceanithermus</taxon>
    </lineage>
</organism>
<dbReference type="SMART" id="SM00881">
    <property type="entry name" value="CoA_binding"/>
    <property type="match status" value="1"/>
</dbReference>
<evidence type="ECO:0000313" key="10">
    <source>
        <dbReference type="Proteomes" id="UP000321827"/>
    </source>
</evidence>
<dbReference type="OrthoDB" id="9784760at2"/>
<gene>
    <name evidence="7 9" type="primary">rex</name>
    <name evidence="9" type="ORF">ODE01S_23500</name>
</gene>
<accession>A0A511RQ80</accession>
<dbReference type="Pfam" id="PF06971">
    <property type="entry name" value="Put_DNA-bind_N"/>
    <property type="match status" value="1"/>
</dbReference>
<keyword evidence="2 7" id="KW-0678">Repressor</keyword>
<dbReference type="InterPro" id="IPR058236">
    <property type="entry name" value="Rex_actinobacterial-type"/>
</dbReference>
<proteinExistence type="inferred from homology"/>
<evidence type="ECO:0000256" key="1">
    <source>
        <dbReference type="ARBA" id="ARBA00022490"/>
    </source>
</evidence>
<evidence type="ECO:0000256" key="4">
    <source>
        <dbReference type="ARBA" id="ARBA00023027"/>
    </source>
</evidence>
<dbReference type="PANTHER" id="PTHR35786:SF1">
    <property type="entry name" value="REDOX-SENSING TRANSCRIPTIONAL REPRESSOR REX 1"/>
    <property type="match status" value="1"/>
</dbReference>
<evidence type="ECO:0000256" key="5">
    <source>
        <dbReference type="ARBA" id="ARBA00023125"/>
    </source>
</evidence>
<evidence type="ECO:0000259" key="8">
    <source>
        <dbReference type="SMART" id="SM00881"/>
    </source>
</evidence>
<comment type="similarity">
    <text evidence="7">Belongs to the transcriptional regulatory Rex family.</text>
</comment>
<keyword evidence="5 7" id="KW-0238">DNA-binding</keyword>
<dbReference type="AlphaFoldDB" id="A0A511RQ80"/>
<dbReference type="SUPFAM" id="SSF51735">
    <property type="entry name" value="NAD(P)-binding Rossmann-fold domains"/>
    <property type="match status" value="1"/>
</dbReference>
<reference evidence="9 10" key="1">
    <citation type="submission" date="2019-07" db="EMBL/GenBank/DDBJ databases">
        <title>Whole genome shotgun sequence of Oceanithermus desulfurans NBRC 100063.</title>
        <authorList>
            <person name="Hosoyama A."/>
            <person name="Uohara A."/>
            <person name="Ohji S."/>
            <person name="Ichikawa N."/>
        </authorList>
    </citation>
    <scope>NUCLEOTIDE SEQUENCE [LARGE SCALE GENOMIC DNA]</scope>
    <source>
        <strain evidence="9 10">NBRC 100063</strain>
    </source>
</reference>
<dbReference type="Pfam" id="PF02629">
    <property type="entry name" value="CoA_binding"/>
    <property type="match status" value="1"/>
</dbReference>
<dbReference type="InterPro" id="IPR003781">
    <property type="entry name" value="CoA-bd"/>
</dbReference>
<keyword evidence="6 7" id="KW-0804">Transcription</keyword>
<feature type="domain" description="CoA-binding" evidence="8">
    <location>
        <begin position="78"/>
        <end position="177"/>
    </location>
</feature>
<dbReference type="PANTHER" id="PTHR35786">
    <property type="entry name" value="REDOX-SENSING TRANSCRIPTIONAL REPRESSOR REX"/>
    <property type="match status" value="1"/>
</dbReference>
<evidence type="ECO:0000256" key="7">
    <source>
        <dbReference type="HAMAP-Rule" id="MF_01131"/>
    </source>
</evidence>
<dbReference type="InterPro" id="IPR036291">
    <property type="entry name" value="NAD(P)-bd_dom_sf"/>
</dbReference>
<evidence type="ECO:0000256" key="3">
    <source>
        <dbReference type="ARBA" id="ARBA00023015"/>
    </source>
</evidence>
<comment type="subcellular location">
    <subcellularLocation>
        <location evidence="7">Cytoplasm</location>
    </subcellularLocation>
</comment>
<feature type="binding site" evidence="7">
    <location>
        <begin position="88"/>
        <end position="93"/>
    </location>
    <ligand>
        <name>NAD(+)</name>
        <dbReference type="ChEBI" id="CHEBI:57540"/>
    </ligand>
</feature>
<sequence>MAKIPDATITRLVRYLRALERMEEAGAVRTSSEELARATGVTAFQVRKDLAYFGSYGTRGVGYTVPVLRRELRQILGLGRKWRLIIVGMGRLGQALADYPGLAEGYELVAGFDVDPGIIGRRVGPVTVRPLEELEATVRDEHVDVALLAVPEGQAQAVAERLVRAGVRGLLNFAPVVLSLPEEVAVENVDFMAGLSRLGFFMLNPRWREEMMG</sequence>
<dbReference type="InterPro" id="IPR036388">
    <property type="entry name" value="WH-like_DNA-bd_sf"/>
</dbReference>
<dbReference type="GO" id="GO:0003700">
    <property type="term" value="F:DNA-binding transcription factor activity"/>
    <property type="evidence" value="ECO:0007669"/>
    <property type="project" value="UniProtKB-UniRule"/>
</dbReference>
<name>A0A511RQ80_9DEIN</name>
<dbReference type="Gene3D" id="1.10.10.10">
    <property type="entry name" value="Winged helix-like DNA-binding domain superfamily/Winged helix DNA-binding domain"/>
    <property type="match status" value="1"/>
</dbReference>
<dbReference type="NCBIfam" id="NF003994">
    <property type="entry name" value="PRK05472.2-3"/>
    <property type="match status" value="1"/>
</dbReference>
<evidence type="ECO:0000256" key="2">
    <source>
        <dbReference type="ARBA" id="ARBA00022491"/>
    </source>
</evidence>
<dbReference type="NCBIfam" id="NF003992">
    <property type="entry name" value="PRK05472.2-1"/>
    <property type="match status" value="1"/>
</dbReference>
<dbReference type="NCBIfam" id="NF003996">
    <property type="entry name" value="PRK05472.2-5"/>
    <property type="match status" value="1"/>
</dbReference>